<dbReference type="RefSeq" id="WP_017555137.1">
    <property type="nucleotide sequence ID" value="NZ_FRZR01000001.1"/>
</dbReference>
<comment type="caution">
    <text evidence="7">The sequence shown here is derived from an EMBL/GenBank/DDBJ whole genome shotgun (WGS) entry which is preliminary data.</text>
</comment>
<evidence type="ECO:0000256" key="2">
    <source>
        <dbReference type="ARBA" id="ARBA00007531"/>
    </source>
</evidence>
<comment type="similarity">
    <text evidence="2">Belongs to the MmpS family.</text>
</comment>
<gene>
    <name evidence="7" type="ORF">SAMEA2275694_02177</name>
</gene>
<reference evidence="7 8" key="1">
    <citation type="submission" date="2016-11" db="EMBL/GenBank/DDBJ databases">
        <authorList>
            <consortium name="Pathogen Informatics"/>
        </authorList>
    </citation>
    <scope>NUCLEOTIDE SEQUENCE [LARGE SCALE GENOMIC DNA]</scope>
    <source>
        <strain evidence="7 8">968</strain>
    </source>
</reference>
<evidence type="ECO:0000313" key="7">
    <source>
        <dbReference type="EMBL" id="SHX27476.1"/>
    </source>
</evidence>
<dbReference type="Gene3D" id="2.60.40.2880">
    <property type="entry name" value="MmpS1-5, C-terminal soluble domain"/>
    <property type="match status" value="1"/>
</dbReference>
<dbReference type="EMBL" id="FSFA01000002">
    <property type="protein sequence ID" value="SHX27476.1"/>
    <property type="molecule type" value="Genomic_DNA"/>
</dbReference>
<dbReference type="AlphaFoldDB" id="A0A9Q7WIQ5"/>
<keyword evidence="3" id="KW-1003">Cell membrane</keyword>
<organism evidence="7 8">
    <name type="scientific">Mycobacteroides abscessus subsp. bolletii</name>
    <dbReference type="NCBI Taxonomy" id="319705"/>
    <lineage>
        <taxon>Bacteria</taxon>
        <taxon>Bacillati</taxon>
        <taxon>Actinomycetota</taxon>
        <taxon>Actinomycetes</taxon>
        <taxon>Mycobacteriales</taxon>
        <taxon>Mycobacteriaceae</taxon>
        <taxon>Mycobacteroides</taxon>
        <taxon>Mycobacteroides abscessus</taxon>
    </lineage>
</organism>
<evidence type="ECO:0000256" key="6">
    <source>
        <dbReference type="ARBA" id="ARBA00023136"/>
    </source>
</evidence>
<dbReference type="InterPro" id="IPR038468">
    <property type="entry name" value="MmpS_C"/>
</dbReference>
<dbReference type="Proteomes" id="UP000185183">
    <property type="component" value="Unassembled WGS sequence"/>
</dbReference>
<evidence type="ECO:0000256" key="4">
    <source>
        <dbReference type="ARBA" id="ARBA00022692"/>
    </source>
</evidence>
<dbReference type="Pfam" id="PF05423">
    <property type="entry name" value="Mycobact_memb"/>
    <property type="match status" value="1"/>
</dbReference>
<evidence type="ECO:0000256" key="1">
    <source>
        <dbReference type="ARBA" id="ARBA00004236"/>
    </source>
</evidence>
<keyword evidence="5" id="KW-1133">Transmembrane helix</keyword>
<sequence length="45" mass="5018">MTGNILAQTRNADGLGCRITANDEKKDERYTNEVSAYVYCFVKSA</sequence>
<keyword evidence="6" id="KW-0472">Membrane</keyword>
<dbReference type="GO" id="GO:0005886">
    <property type="term" value="C:plasma membrane"/>
    <property type="evidence" value="ECO:0007669"/>
    <property type="project" value="UniProtKB-SubCell"/>
</dbReference>
<evidence type="ECO:0000256" key="5">
    <source>
        <dbReference type="ARBA" id="ARBA00022989"/>
    </source>
</evidence>
<name>A0A9Q7WIQ5_9MYCO</name>
<comment type="subcellular location">
    <subcellularLocation>
        <location evidence="1">Cell membrane</location>
    </subcellularLocation>
</comment>
<keyword evidence="4" id="KW-0812">Transmembrane</keyword>
<protein>
    <submittedName>
        <fullName evidence="7">Membrane protein MmpS</fullName>
    </submittedName>
</protein>
<proteinExistence type="inferred from homology"/>
<evidence type="ECO:0000256" key="3">
    <source>
        <dbReference type="ARBA" id="ARBA00022475"/>
    </source>
</evidence>
<dbReference type="InterPro" id="IPR008693">
    <property type="entry name" value="MmpS"/>
</dbReference>
<evidence type="ECO:0000313" key="8">
    <source>
        <dbReference type="Proteomes" id="UP000185183"/>
    </source>
</evidence>
<accession>A0A9Q7WIQ5</accession>